<dbReference type="PROSITE" id="PS00973">
    <property type="entry name" value="USP_2"/>
    <property type="match status" value="1"/>
</dbReference>
<dbReference type="PANTHER" id="PTHR43982:SF1">
    <property type="entry name" value="UBIQUITIN CARBOXYL-TERMINAL HYDROLASE 14"/>
    <property type="match status" value="1"/>
</dbReference>
<accession>A0A0A9WNA4</accession>
<dbReference type="SUPFAM" id="SSF54001">
    <property type="entry name" value="Cysteine proteinases"/>
    <property type="match status" value="1"/>
</dbReference>
<dbReference type="GO" id="GO:0070628">
    <property type="term" value="F:proteasome binding"/>
    <property type="evidence" value="ECO:0007669"/>
    <property type="project" value="TreeGrafter"/>
</dbReference>
<reference evidence="8" key="1">
    <citation type="journal article" date="2014" name="PLoS ONE">
        <title>Transcriptome-Based Identification of ABC Transporters in the Western Tarnished Plant Bug Lygus hesperus.</title>
        <authorList>
            <person name="Hull J.J."/>
            <person name="Chaney K."/>
            <person name="Geib S.M."/>
            <person name="Fabrick J.A."/>
            <person name="Brent C.S."/>
            <person name="Walsh D."/>
            <person name="Lavine L.C."/>
        </authorList>
    </citation>
    <scope>NUCLEOTIDE SEQUENCE</scope>
</reference>
<evidence type="ECO:0000256" key="5">
    <source>
        <dbReference type="ARBA" id="ARBA00022801"/>
    </source>
</evidence>
<protein>
    <recommendedName>
        <fullName evidence="2">ubiquitinyl hydrolase 1</fullName>
        <ecNumber evidence="2">3.4.19.12</ecNumber>
    </recommendedName>
</protein>
<evidence type="ECO:0000256" key="6">
    <source>
        <dbReference type="ARBA" id="ARBA00022807"/>
    </source>
</evidence>
<dbReference type="InterPro" id="IPR038765">
    <property type="entry name" value="Papain-like_cys_pep_sf"/>
</dbReference>
<dbReference type="GO" id="GO:0004843">
    <property type="term" value="F:cysteine-type deubiquitinase activity"/>
    <property type="evidence" value="ECO:0007669"/>
    <property type="project" value="UniProtKB-EC"/>
</dbReference>
<dbReference type="GO" id="GO:0016579">
    <property type="term" value="P:protein deubiquitination"/>
    <property type="evidence" value="ECO:0007669"/>
    <property type="project" value="InterPro"/>
</dbReference>
<proteinExistence type="predicted"/>
<organism evidence="8">
    <name type="scientific">Lygus hesperus</name>
    <name type="common">Western plant bug</name>
    <dbReference type="NCBI Taxonomy" id="30085"/>
    <lineage>
        <taxon>Eukaryota</taxon>
        <taxon>Metazoa</taxon>
        <taxon>Ecdysozoa</taxon>
        <taxon>Arthropoda</taxon>
        <taxon>Hexapoda</taxon>
        <taxon>Insecta</taxon>
        <taxon>Pterygota</taxon>
        <taxon>Neoptera</taxon>
        <taxon>Paraneoptera</taxon>
        <taxon>Hemiptera</taxon>
        <taxon>Heteroptera</taxon>
        <taxon>Panheteroptera</taxon>
        <taxon>Cimicomorpha</taxon>
        <taxon>Miridae</taxon>
        <taxon>Mirini</taxon>
        <taxon>Lygus</taxon>
    </lineage>
</organism>
<dbReference type="InterPro" id="IPR018200">
    <property type="entry name" value="USP_CS"/>
</dbReference>
<dbReference type="Gene3D" id="3.90.70.10">
    <property type="entry name" value="Cysteine proteinases"/>
    <property type="match status" value="1"/>
</dbReference>
<dbReference type="PANTHER" id="PTHR43982">
    <property type="entry name" value="UBIQUITIN CARBOXYL-TERMINAL HYDROLASE"/>
    <property type="match status" value="1"/>
</dbReference>
<evidence type="ECO:0000256" key="1">
    <source>
        <dbReference type="ARBA" id="ARBA00000707"/>
    </source>
</evidence>
<feature type="domain" description="USP" evidence="7">
    <location>
        <begin position="1"/>
        <end position="243"/>
    </location>
</feature>
<keyword evidence="4" id="KW-0833">Ubl conjugation pathway</keyword>
<dbReference type="InterPro" id="IPR001394">
    <property type="entry name" value="Peptidase_C19_UCH"/>
</dbReference>
<keyword evidence="6" id="KW-0788">Thiol protease</keyword>
<evidence type="ECO:0000256" key="4">
    <source>
        <dbReference type="ARBA" id="ARBA00022786"/>
    </source>
</evidence>
<evidence type="ECO:0000259" key="7">
    <source>
        <dbReference type="PROSITE" id="PS50235"/>
    </source>
</evidence>
<reference evidence="8" key="2">
    <citation type="submission" date="2014-07" db="EMBL/GenBank/DDBJ databases">
        <authorList>
            <person name="Hull J."/>
        </authorList>
    </citation>
    <scope>NUCLEOTIDE SEQUENCE</scope>
</reference>
<gene>
    <name evidence="8" type="primary">USP14_3</name>
    <name evidence="8" type="ORF">CM83_100965</name>
</gene>
<dbReference type="InterPro" id="IPR044635">
    <property type="entry name" value="UBP14-like"/>
</dbReference>
<dbReference type="EC" id="3.4.19.12" evidence="2"/>
<keyword evidence="3" id="KW-0645">Protease</keyword>
<dbReference type="EMBL" id="GBHO01034693">
    <property type="protein sequence ID" value="JAG08911.1"/>
    <property type="molecule type" value="Transcribed_RNA"/>
</dbReference>
<dbReference type="AlphaFoldDB" id="A0A0A9WNA4"/>
<comment type="catalytic activity">
    <reaction evidence="1">
        <text>Thiol-dependent hydrolysis of ester, thioester, amide, peptide and isopeptide bonds formed by the C-terminal Gly of ubiquitin (a 76-residue protein attached to proteins as an intracellular targeting signal).</text>
        <dbReference type="EC" id="3.4.19.12"/>
    </reaction>
</comment>
<keyword evidence="5 8" id="KW-0378">Hydrolase</keyword>
<evidence type="ECO:0000313" key="8">
    <source>
        <dbReference type="EMBL" id="JAG08911.1"/>
    </source>
</evidence>
<evidence type="ECO:0000256" key="2">
    <source>
        <dbReference type="ARBA" id="ARBA00012759"/>
    </source>
</evidence>
<dbReference type="GO" id="GO:0043161">
    <property type="term" value="P:proteasome-mediated ubiquitin-dependent protein catabolic process"/>
    <property type="evidence" value="ECO:0007669"/>
    <property type="project" value="InterPro"/>
</dbReference>
<dbReference type="InterPro" id="IPR028889">
    <property type="entry name" value="USP"/>
</dbReference>
<name>A0A0A9WNA4_LYGHE</name>
<dbReference type="Pfam" id="PF00443">
    <property type="entry name" value="UCH"/>
    <property type="match status" value="1"/>
</dbReference>
<dbReference type="PROSITE" id="PS50235">
    <property type="entry name" value="USP_3"/>
    <property type="match status" value="1"/>
</dbReference>
<sequence>HTHIHTHRLVDEELEGSDVTDPEETIRTENTRKLIVAINVSTTNMFEGIRENLKERIQKRSNVLQREANFQRQCTLLELPKYLFIRFNRFFWRSDTSIKAKIVRRVVFPFDLDIFELTGGTLYKQLEKRRFQHSSILKQSIGGAVGTAVDTVETKETPDTDDTAVPTPSYIGIDSLGHYSLTGIITHKGRNADSGHYIAWVLTKDVWYKYDDQTVISVTPDEIAKLCGGGDWHTVYIALYVRNDQFFATTK</sequence>
<dbReference type="GO" id="GO:0061136">
    <property type="term" value="P:regulation of proteasomal protein catabolic process"/>
    <property type="evidence" value="ECO:0007669"/>
    <property type="project" value="TreeGrafter"/>
</dbReference>
<evidence type="ECO:0000256" key="3">
    <source>
        <dbReference type="ARBA" id="ARBA00022670"/>
    </source>
</evidence>
<feature type="non-terminal residue" evidence="8">
    <location>
        <position position="1"/>
    </location>
</feature>